<evidence type="ECO:0000313" key="7">
    <source>
        <dbReference type="EMBL" id="KAL1214850.1"/>
    </source>
</evidence>
<keyword evidence="6" id="KW-1133">Transmembrane helix</keyword>
<dbReference type="PANTHER" id="PTHR32468">
    <property type="entry name" value="CATION/H + ANTIPORTER"/>
    <property type="match status" value="1"/>
</dbReference>
<evidence type="ECO:0000256" key="6">
    <source>
        <dbReference type="SAM" id="Phobius"/>
    </source>
</evidence>
<keyword evidence="6" id="KW-0812">Transmembrane</keyword>
<name>A0ABD1B7E1_CARAN</name>
<feature type="transmembrane region" description="Helical" evidence="6">
    <location>
        <begin position="99"/>
        <end position="119"/>
    </location>
</feature>
<keyword evidence="6" id="KW-0472">Membrane</keyword>
<accession>A0ABD1B7E1</accession>
<gene>
    <name evidence="7" type="ORF">V5N11_022294</name>
</gene>
<keyword evidence="4" id="KW-0630">Potassium</keyword>
<feature type="transmembrane region" description="Helical" evidence="6">
    <location>
        <begin position="131"/>
        <end position="147"/>
    </location>
</feature>
<comment type="subcellular location">
    <subcellularLocation>
        <location evidence="1">Membrane</location>
        <topology evidence="1">Multi-pass membrane protein</topology>
    </subcellularLocation>
</comment>
<sequence>MDFLAPPLRTPEGKPVANMYVHAAVVTVLASTAYSMFFNQQYLLGPFLIGIVIPEGPPLGSSLEVKYDALTMNVLTPISIAFSTMRCDVMKIIYEFDDITYNIFLTVFTGVLKMVSSMLPCLYYRIPLKEAISAGLLFVGFMLLYHCRSHCFLYKT</sequence>
<reference evidence="7 8" key="1">
    <citation type="submission" date="2024-04" db="EMBL/GenBank/DDBJ databases">
        <title>Genome assembly C_amara_ONT_v2.</title>
        <authorList>
            <person name="Yant L."/>
            <person name="Moore C."/>
            <person name="Slenker M."/>
        </authorList>
    </citation>
    <scope>NUCLEOTIDE SEQUENCE [LARGE SCALE GENOMIC DNA]</scope>
    <source>
        <tissue evidence="7">Leaf</tissue>
    </source>
</reference>
<proteinExistence type="predicted"/>
<evidence type="ECO:0000256" key="5">
    <source>
        <dbReference type="ARBA" id="ARBA00023065"/>
    </source>
</evidence>
<dbReference type="PANTHER" id="PTHR32468:SF152">
    <property type="entry name" value="CATION_H(+) ANTIPORTER 12"/>
    <property type="match status" value="1"/>
</dbReference>
<keyword evidence="3" id="KW-0633">Potassium transport</keyword>
<dbReference type="Gene3D" id="1.20.1530.20">
    <property type="match status" value="1"/>
</dbReference>
<dbReference type="EMBL" id="JBANAX010000297">
    <property type="protein sequence ID" value="KAL1214850.1"/>
    <property type="molecule type" value="Genomic_DNA"/>
</dbReference>
<dbReference type="GO" id="GO:0016020">
    <property type="term" value="C:membrane"/>
    <property type="evidence" value="ECO:0007669"/>
    <property type="project" value="UniProtKB-SubCell"/>
</dbReference>
<evidence type="ECO:0000256" key="3">
    <source>
        <dbReference type="ARBA" id="ARBA00022538"/>
    </source>
</evidence>
<keyword evidence="8" id="KW-1185">Reference proteome</keyword>
<dbReference type="InterPro" id="IPR038770">
    <property type="entry name" value="Na+/solute_symporter_sf"/>
</dbReference>
<organism evidence="7 8">
    <name type="scientific">Cardamine amara subsp. amara</name>
    <dbReference type="NCBI Taxonomy" id="228776"/>
    <lineage>
        <taxon>Eukaryota</taxon>
        <taxon>Viridiplantae</taxon>
        <taxon>Streptophyta</taxon>
        <taxon>Embryophyta</taxon>
        <taxon>Tracheophyta</taxon>
        <taxon>Spermatophyta</taxon>
        <taxon>Magnoliopsida</taxon>
        <taxon>eudicotyledons</taxon>
        <taxon>Gunneridae</taxon>
        <taxon>Pentapetalae</taxon>
        <taxon>rosids</taxon>
        <taxon>malvids</taxon>
        <taxon>Brassicales</taxon>
        <taxon>Brassicaceae</taxon>
        <taxon>Cardamineae</taxon>
        <taxon>Cardamine</taxon>
    </lineage>
</organism>
<evidence type="ECO:0000256" key="1">
    <source>
        <dbReference type="ARBA" id="ARBA00004141"/>
    </source>
</evidence>
<comment type="caution">
    <text evidence="7">The sequence shown here is derived from an EMBL/GenBank/DDBJ whole genome shotgun (WGS) entry which is preliminary data.</text>
</comment>
<dbReference type="GO" id="GO:0006813">
    <property type="term" value="P:potassium ion transport"/>
    <property type="evidence" value="ECO:0007669"/>
    <property type="project" value="UniProtKB-KW"/>
</dbReference>
<keyword evidence="5" id="KW-0406">Ion transport</keyword>
<keyword evidence="2" id="KW-0813">Transport</keyword>
<dbReference type="Proteomes" id="UP001558713">
    <property type="component" value="Unassembled WGS sequence"/>
</dbReference>
<protein>
    <submittedName>
        <fullName evidence="7">Cation/H(+) antiporter 12</fullName>
    </submittedName>
</protein>
<evidence type="ECO:0000256" key="4">
    <source>
        <dbReference type="ARBA" id="ARBA00022958"/>
    </source>
</evidence>
<evidence type="ECO:0000256" key="2">
    <source>
        <dbReference type="ARBA" id="ARBA00022448"/>
    </source>
</evidence>
<dbReference type="InterPro" id="IPR050794">
    <property type="entry name" value="CPA2_transporter"/>
</dbReference>
<evidence type="ECO:0000313" key="8">
    <source>
        <dbReference type="Proteomes" id="UP001558713"/>
    </source>
</evidence>
<dbReference type="AlphaFoldDB" id="A0ABD1B7E1"/>
<feature type="transmembrane region" description="Helical" evidence="6">
    <location>
        <begin position="20"/>
        <end position="38"/>
    </location>
</feature>